<evidence type="ECO:0000256" key="1">
    <source>
        <dbReference type="SAM" id="MobiDB-lite"/>
    </source>
</evidence>
<name>A0A246HMQ9_STEMA</name>
<feature type="region of interest" description="Disordered" evidence="1">
    <location>
        <begin position="23"/>
        <end position="44"/>
    </location>
</feature>
<proteinExistence type="predicted"/>
<accession>A0A246HMQ9</accession>
<dbReference type="EMBL" id="NIVS01000020">
    <property type="protein sequence ID" value="OWQ53979.1"/>
    <property type="molecule type" value="Genomic_DNA"/>
</dbReference>
<evidence type="ECO:0000313" key="3">
    <source>
        <dbReference type="Proteomes" id="UP000198157"/>
    </source>
</evidence>
<organism evidence="2 3">
    <name type="scientific">Stenotrophomonas maltophilia</name>
    <name type="common">Pseudomonas maltophilia</name>
    <name type="synonym">Xanthomonas maltophilia</name>
    <dbReference type="NCBI Taxonomy" id="40324"/>
    <lineage>
        <taxon>Bacteria</taxon>
        <taxon>Pseudomonadati</taxon>
        <taxon>Pseudomonadota</taxon>
        <taxon>Gammaproteobacteria</taxon>
        <taxon>Lysobacterales</taxon>
        <taxon>Lysobacteraceae</taxon>
        <taxon>Stenotrophomonas</taxon>
        <taxon>Stenotrophomonas maltophilia group</taxon>
    </lineage>
</organism>
<protein>
    <submittedName>
        <fullName evidence="2">Uncharacterized protein</fullName>
    </submittedName>
</protein>
<gene>
    <name evidence="2" type="ORF">CEE60_09970</name>
</gene>
<reference evidence="2 3" key="1">
    <citation type="submission" date="2017-06" db="EMBL/GenBank/DDBJ databases">
        <authorList>
            <person name="Kim H.J."/>
            <person name="Triplett B.A."/>
        </authorList>
    </citation>
    <scope>NUCLEOTIDE SEQUENCE [LARGE SCALE GENOMIC DNA]</scope>
    <source>
        <strain evidence="2 3">13146</strain>
    </source>
</reference>
<comment type="caution">
    <text evidence="2">The sequence shown here is derived from an EMBL/GenBank/DDBJ whole genome shotgun (WGS) entry which is preliminary data.</text>
</comment>
<dbReference type="AlphaFoldDB" id="A0A246HMQ9"/>
<sequence>MRAPAIKLPAPALTQEQRAALDRAKRPRRHPYRIHQASGQAQRDAAERLERFAPGMHRLVR</sequence>
<evidence type="ECO:0000313" key="2">
    <source>
        <dbReference type="EMBL" id="OWQ53979.1"/>
    </source>
</evidence>
<dbReference type="Proteomes" id="UP000198157">
    <property type="component" value="Unassembled WGS sequence"/>
</dbReference>